<keyword evidence="11" id="KW-0413">Isomerase</keyword>
<evidence type="ECO:0000313" key="15">
    <source>
        <dbReference type="EMBL" id="KJE96860.1"/>
    </source>
</evidence>
<sequence length="919" mass="100495">MAAHASSMRWMASSSSSSSLSSVAPAIPAKTTQSSDALLVPPTDFPFPFQPYSIQRQLMQALYTAIENRRFGIFESPTGTGKSMSIICGALTWLRDHEARQVRLGGSLIAAAQGRDQPVQPAGSVAPGVPSGASDAFRDNAEPDWVLDFAAKKAGENHERRIREEQELLLKQTERLAQVKRKLSQSKASVKRLAAGSEKPVSIPTAATGAAADSDGDEMDTLSDGEADLILSDYSPDKEQSDASDSDSDSEAGSGKFDARRKKKASAVRDDEDEEVPDVAKIYYCSRTHSQLNQFVQEVRKSPFGETTKVVVLGSRKNLCVNDDVRKLEAVERINERCDDLRKNASKSKEAKGAHHDGCACCPYLTNDSVSTLRDSILVHTTDIEELVNRGKKMGACAYYASRRAIRAAHLVALPYQMLLHHSTREALGINLSNQVVIVDEAHNVMETLNDIYSVTITLAVIRAAQSQLEQYAEKYNTRLSLSNLRFVNQLLFVMRAMQRSVTGLPSTERAPGASAHLSSKSSASGAADEHSAVFTINDFARINNFDNINLFHLQNFCEQSEIAKKLHGFAERFCAPATLASSASMASEEGETTVLTTSTGREPVFQRNVSALQYVLRFLMSLANNDSDGRVIVTACRPPTSAEDASAVDARKSTLRFVMLNPGVHFRDVVGSARAVILAGGTMQPTDAFANQLLAPPSHPDLLVPVASAMFSCGHIIPVENLQAVALAFGPTGEVKFDFSFRFRHDTRVMDELGRALCDIVAWVPEGVVCFFQSYDYMAKVLDRWRQTEVLQQVQLKKRVFQEPRVAGNVDSVLREYSECIRAGNGAILFCVVGGKLSEGINFSDGLGRCVVMVGLPFANMYSTELNEKMRYLNEQAKVRALASSKTNKLPPSFDETAAGEEFYLNLCMRAVNQSIGE</sequence>
<evidence type="ECO:0000256" key="4">
    <source>
        <dbReference type="ARBA" id="ARBA00022723"/>
    </source>
</evidence>
<dbReference type="InterPro" id="IPR010614">
    <property type="entry name" value="RAD3-like_helicase_DEAD"/>
</dbReference>
<dbReference type="PhylomeDB" id="A0A0D2WVH8"/>
<dbReference type="GO" id="GO:0046872">
    <property type="term" value="F:metal ion binding"/>
    <property type="evidence" value="ECO:0007669"/>
    <property type="project" value="UniProtKB-KW"/>
</dbReference>
<dbReference type="InterPro" id="IPR006554">
    <property type="entry name" value="Helicase-like_DEXD_c2"/>
</dbReference>
<dbReference type="GO" id="GO:0051536">
    <property type="term" value="F:iron-sulfur cluster binding"/>
    <property type="evidence" value="ECO:0007669"/>
    <property type="project" value="UniProtKB-KW"/>
</dbReference>
<dbReference type="PANTHER" id="PTHR11472">
    <property type="entry name" value="DNA REPAIR DEAD HELICASE RAD3/XP-D SUBFAMILY MEMBER"/>
    <property type="match status" value="1"/>
</dbReference>
<keyword evidence="6" id="KW-0378">Hydrolase</keyword>
<dbReference type="InterPro" id="IPR006555">
    <property type="entry name" value="ATP-dep_Helicase_C"/>
</dbReference>
<dbReference type="SUPFAM" id="SSF52540">
    <property type="entry name" value="P-loop containing nucleoside triphosphate hydrolases"/>
    <property type="match status" value="1"/>
</dbReference>
<keyword evidence="12" id="KW-0539">Nucleus</keyword>
<dbReference type="InterPro" id="IPR013020">
    <property type="entry name" value="Rad3/Chl1-like"/>
</dbReference>
<protein>
    <recommendedName>
        <fullName evidence="14">Helicase ATP-binding domain-containing protein</fullName>
    </recommendedName>
</protein>
<dbReference type="Pfam" id="PF06733">
    <property type="entry name" value="DEAD_2"/>
    <property type="match status" value="1"/>
</dbReference>
<dbReference type="GO" id="GO:0006139">
    <property type="term" value="P:nucleobase-containing compound metabolic process"/>
    <property type="evidence" value="ECO:0007669"/>
    <property type="project" value="InterPro"/>
</dbReference>
<dbReference type="GO" id="GO:0005524">
    <property type="term" value="F:ATP binding"/>
    <property type="evidence" value="ECO:0007669"/>
    <property type="project" value="UniProtKB-KW"/>
</dbReference>
<dbReference type="Proteomes" id="UP000008743">
    <property type="component" value="Unassembled WGS sequence"/>
</dbReference>
<evidence type="ECO:0000256" key="13">
    <source>
        <dbReference type="SAM" id="MobiDB-lite"/>
    </source>
</evidence>
<dbReference type="Gene3D" id="3.40.50.300">
    <property type="entry name" value="P-loop containing nucleotide triphosphate hydrolases"/>
    <property type="match status" value="3"/>
</dbReference>
<dbReference type="PANTHER" id="PTHR11472:SF41">
    <property type="entry name" value="ATP-DEPENDENT DNA HELICASE DDX11-RELATED"/>
    <property type="match status" value="1"/>
</dbReference>
<dbReference type="eggNOG" id="KOG1133">
    <property type="taxonomic scope" value="Eukaryota"/>
</dbReference>
<dbReference type="GO" id="GO:0003678">
    <property type="term" value="F:DNA helicase activity"/>
    <property type="evidence" value="ECO:0007669"/>
    <property type="project" value="InterPro"/>
</dbReference>
<gene>
    <name evidence="15" type="ORF">CAOG_007120</name>
</gene>
<feature type="region of interest" description="Disordered" evidence="13">
    <location>
        <begin position="118"/>
        <end position="137"/>
    </location>
</feature>
<evidence type="ECO:0000256" key="11">
    <source>
        <dbReference type="ARBA" id="ARBA00023235"/>
    </source>
</evidence>
<evidence type="ECO:0000256" key="1">
    <source>
        <dbReference type="ARBA" id="ARBA00001966"/>
    </source>
</evidence>
<keyword evidence="16" id="KW-1185">Reference proteome</keyword>
<keyword evidence="5" id="KW-0547">Nucleotide-binding</keyword>
<feature type="region of interest" description="Disordered" evidence="13">
    <location>
        <begin position="187"/>
        <end position="222"/>
    </location>
</feature>
<comment type="cofactor">
    <cofactor evidence="1">
        <name>[4Fe-4S] cluster</name>
        <dbReference type="ChEBI" id="CHEBI:49883"/>
    </cofactor>
</comment>
<dbReference type="InterPro" id="IPR045028">
    <property type="entry name" value="DinG/Rad3-like"/>
</dbReference>
<keyword evidence="7" id="KW-0347">Helicase</keyword>
<feature type="domain" description="Helicase ATP-binding" evidence="14">
    <location>
        <begin position="41"/>
        <end position="492"/>
    </location>
</feature>
<dbReference type="STRING" id="595528.A0A0D2WVH8"/>
<dbReference type="GO" id="GO:0003677">
    <property type="term" value="F:DNA binding"/>
    <property type="evidence" value="ECO:0007669"/>
    <property type="project" value="InterPro"/>
</dbReference>
<dbReference type="GO" id="GO:0016818">
    <property type="term" value="F:hydrolase activity, acting on acid anhydrides, in phosphorus-containing anhydrides"/>
    <property type="evidence" value="ECO:0007669"/>
    <property type="project" value="InterPro"/>
</dbReference>
<dbReference type="OrthoDB" id="267079at2759"/>
<dbReference type="GO" id="GO:0034085">
    <property type="term" value="P:establishment of sister chromatid cohesion"/>
    <property type="evidence" value="ECO:0007669"/>
    <property type="project" value="TreeGrafter"/>
</dbReference>
<evidence type="ECO:0000256" key="12">
    <source>
        <dbReference type="ARBA" id="ARBA00023242"/>
    </source>
</evidence>
<evidence type="ECO:0000313" key="16">
    <source>
        <dbReference type="Proteomes" id="UP000008743"/>
    </source>
</evidence>
<feature type="region of interest" description="Disordered" evidence="13">
    <location>
        <begin position="235"/>
        <end position="272"/>
    </location>
</feature>
<accession>A0A0D2WVH8</accession>
<keyword evidence="10" id="KW-0411">Iron-sulfur</keyword>
<dbReference type="SMART" id="SM00487">
    <property type="entry name" value="DEXDc"/>
    <property type="match status" value="1"/>
</dbReference>
<keyword evidence="9" id="KW-0408">Iron</keyword>
<evidence type="ECO:0000256" key="10">
    <source>
        <dbReference type="ARBA" id="ARBA00023014"/>
    </source>
</evidence>
<dbReference type="NCBIfam" id="TIGR00604">
    <property type="entry name" value="rad3"/>
    <property type="match status" value="1"/>
</dbReference>
<dbReference type="InterPro" id="IPR014001">
    <property type="entry name" value="Helicase_ATP-bd"/>
</dbReference>
<evidence type="ECO:0000256" key="7">
    <source>
        <dbReference type="ARBA" id="ARBA00022806"/>
    </source>
</evidence>
<dbReference type="InterPro" id="IPR014013">
    <property type="entry name" value="Helic_SF1/SF2_ATP-bd_DinG/Rad3"/>
</dbReference>
<dbReference type="FunCoup" id="A0A0D2WVH8">
    <property type="interactions" value="577"/>
</dbReference>
<dbReference type="InterPro" id="IPR027417">
    <property type="entry name" value="P-loop_NTPase"/>
</dbReference>
<dbReference type="EMBL" id="KE346372">
    <property type="protein sequence ID" value="KJE96860.1"/>
    <property type="molecule type" value="Genomic_DNA"/>
</dbReference>
<evidence type="ECO:0000259" key="14">
    <source>
        <dbReference type="PROSITE" id="PS51193"/>
    </source>
</evidence>
<organism evidence="15 16">
    <name type="scientific">Capsaspora owczarzaki (strain ATCC 30864)</name>
    <dbReference type="NCBI Taxonomy" id="595528"/>
    <lineage>
        <taxon>Eukaryota</taxon>
        <taxon>Filasterea</taxon>
        <taxon>Capsaspora</taxon>
    </lineage>
</organism>
<dbReference type="PROSITE" id="PS51193">
    <property type="entry name" value="HELICASE_ATP_BIND_2"/>
    <property type="match status" value="1"/>
</dbReference>
<evidence type="ECO:0000256" key="5">
    <source>
        <dbReference type="ARBA" id="ARBA00022741"/>
    </source>
</evidence>
<dbReference type="InParanoid" id="A0A0D2WVH8"/>
<keyword evidence="4" id="KW-0479">Metal-binding</keyword>
<proteinExistence type="inferred from homology"/>
<dbReference type="Pfam" id="PF13307">
    <property type="entry name" value="Helicase_C_2"/>
    <property type="match status" value="1"/>
</dbReference>
<reference evidence="16" key="1">
    <citation type="submission" date="2011-02" db="EMBL/GenBank/DDBJ databases">
        <title>The Genome Sequence of Capsaspora owczarzaki ATCC 30864.</title>
        <authorList>
            <person name="Russ C."/>
            <person name="Cuomo C."/>
            <person name="Burger G."/>
            <person name="Gray M.W."/>
            <person name="Holland P.W.H."/>
            <person name="King N."/>
            <person name="Lang F.B.F."/>
            <person name="Roger A.J."/>
            <person name="Ruiz-Trillo I."/>
            <person name="Young S.K."/>
            <person name="Zeng Q."/>
            <person name="Gargeya S."/>
            <person name="Alvarado L."/>
            <person name="Berlin A."/>
            <person name="Chapman S.B."/>
            <person name="Chen Z."/>
            <person name="Freedman E."/>
            <person name="Gellesch M."/>
            <person name="Goldberg J."/>
            <person name="Griggs A."/>
            <person name="Gujja S."/>
            <person name="Heilman E."/>
            <person name="Heiman D."/>
            <person name="Howarth C."/>
            <person name="Mehta T."/>
            <person name="Neiman D."/>
            <person name="Pearson M."/>
            <person name="Roberts A."/>
            <person name="Saif S."/>
            <person name="Shea T."/>
            <person name="Shenoy N."/>
            <person name="Sisk P."/>
            <person name="Stolte C."/>
            <person name="Sykes S."/>
            <person name="White J."/>
            <person name="Yandava C."/>
            <person name="Haas B."/>
            <person name="Nusbaum C."/>
            <person name="Birren B."/>
        </authorList>
    </citation>
    <scope>NUCLEOTIDE SEQUENCE</scope>
    <source>
        <strain evidence="16">ATCC 30864</strain>
    </source>
</reference>
<dbReference type="SMART" id="SM00491">
    <property type="entry name" value="HELICc2"/>
    <property type="match status" value="1"/>
</dbReference>
<keyword evidence="8" id="KW-0067">ATP-binding</keyword>
<dbReference type="AlphaFoldDB" id="A0A0D2WVH8"/>
<comment type="similarity">
    <text evidence="3">Belongs to the DEAD box helicase family. DEAH subfamily. DDX11/CHL1 sub-subfamily.</text>
</comment>
<dbReference type="GO" id="GO:0005634">
    <property type="term" value="C:nucleus"/>
    <property type="evidence" value="ECO:0007669"/>
    <property type="project" value="UniProtKB-SubCell"/>
</dbReference>
<name>A0A0D2WVH8_CAPO3</name>
<evidence type="ECO:0000256" key="3">
    <source>
        <dbReference type="ARBA" id="ARBA00008435"/>
    </source>
</evidence>
<comment type="subcellular location">
    <subcellularLocation>
        <location evidence="2">Nucleus</location>
    </subcellularLocation>
</comment>
<evidence type="ECO:0000256" key="9">
    <source>
        <dbReference type="ARBA" id="ARBA00023004"/>
    </source>
</evidence>
<evidence type="ECO:0000256" key="6">
    <source>
        <dbReference type="ARBA" id="ARBA00022801"/>
    </source>
</evidence>
<dbReference type="SMART" id="SM00488">
    <property type="entry name" value="DEXDc2"/>
    <property type="match status" value="1"/>
</dbReference>
<evidence type="ECO:0000256" key="8">
    <source>
        <dbReference type="ARBA" id="ARBA00022840"/>
    </source>
</evidence>
<evidence type="ECO:0000256" key="2">
    <source>
        <dbReference type="ARBA" id="ARBA00004123"/>
    </source>
</evidence>